<name>A0ABQ4QAS5_9BURK</name>
<accession>A0ABQ4QAS5</accession>
<evidence type="ECO:0000313" key="2">
    <source>
        <dbReference type="Proteomes" id="UP000887222"/>
    </source>
</evidence>
<dbReference type="EMBL" id="BPMK01000021">
    <property type="protein sequence ID" value="GIZ53890.1"/>
    <property type="molecule type" value="Genomic_DNA"/>
</dbReference>
<comment type="caution">
    <text evidence="1">The sequence shown here is derived from an EMBL/GenBank/DDBJ whole genome shotgun (WGS) entry which is preliminary data.</text>
</comment>
<protein>
    <submittedName>
        <fullName evidence="1">Uncharacterized protein</fullName>
    </submittedName>
</protein>
<evidence type="ECO:0000313" key="1">
    <source>
        <dbReference type="EMBL" id="GIZ53890.1"/>
    </source>
</evidence>
<sequence length="70" mass="7704">MPAVEQTAQRLEILVEAACRYGLVLDLLTAIHDMQNGRQLGPGETELFNAASIAALLAKLERERRGIDLE</sequence>
<dbReference type="RefSeq" id="WP_220810301.1">
    <property type="nucleotide sequence ID" value="NZ_BPMK01000021.1"/>
</dbReference>
<reference evidence="1 2" key="1">
    <citation type="journal article" date="2022" name="Int. J. Syst. Evol. Microbiol.">
        <title>Noviherbaspirillum aridicola sp. nov., isolated from an arid soil in Pakistan.</title>
        <authorList>
            <person name="Khan I.U."/>
            <person name="Saqib M."/>
            <person name="Amin A."/>
            <person name="Hussain F."/>
            <person name="Li L."/>
            <person name="Liu Y.H."/>
            <person name="Fang B.Z."/>
            <person name="Ahmed I."/>
            <person name="Li W.J."/>
        </authorList>
    </citation>
    <scope>NUCLEOTIDE SEQUENCE [LARGE SCALE GENOMIC DNA]</scope>
    <source>
        <strain evidence="1 2">NCCP-691</strain>
    </source>
</reference>
<keyword evidence="2" id="KW-1185">Reference proteome</keyword>
<gene>
    <name evidence="1" type="ORF">NCCP691_39040</name>
</gene>
<dbReference type="Proteomes" id="UP000887222">
    <property type="component" value="Unassembled WGS sequence"/>
</dbReference>
<organism evidence="1 2">
    <name type="scientific">Noviherbaspirillum aridicola</name>
    <dbReference type="NCBI Taxonomy" id="2849687"/>
    <lineage>
        <taxon>Bacteria</taxon>
        <taxon>Pseudomonadati</taxon>
        <taxon>Pseudomonadota</taxon>
        <taxon>Betaproteobacteria</taxon>
        <taxon>Burkholderiales</taxon>
        <taxon>Oxalobacteraceae</taxon>
        <taxon>Noviherbaspirillum</taxon>
    </lineage>
</organism>
<proteinExistence type="predicted"/>